<dbReference type="Gene3D" id="2.60.120.1130">
    <property type="match status" value="1"/>
</dbReference>
<dbReference type="Pfam" id="PF01841">
    <property type="entry name" value="Transglut_core"/>
    <property type="match status" value="1"/>
</dbReference>
<keyword evidence="2" id="KW-0732">Signal</keyword>
<feature type="domain" description="Transglutaminase-like" evidence="3">
    <location>
        <begin position="301"/>
        <end position="371"/>
    </location>
</feature>
<reference evidence="5" key="1">
    <citation type="submission" date="2020-08" db="EMBL/GenBank/DDBJ databases">
        <title>Genomic Encyclopedia of Type Strains, Phase IV (KMG-V): Genome sequencing to study the core and pangenomes of soil and plant-associated prokaryotes.</title>
        <authorList>
            <person name="Whitman W."/>
        </authorList>
    </citation>
    <scope>NUCLEOTIDE SEQUENCE [LARGE SCALE GENOMIC DNA]</scope>
    <source>
        <strain evidence="5">M8UP27</strain>
    </source>
</reference>
<sequence>MKATLFCCAPLLVLSAFAFGQSPTSPEHIPAKNLPLSAPASGAKGAVSSPDYSGEPGIIQHLDRVYQVEADGTGWRLLTTSVQALTEGAVKQFGVLSIAFASSSESVEIVYARVKRPDGTVVETPVSGAMEQPDPVTQAAPFYSDLKQKQLPIRSLSVGDTLEWQAKVVRTKAEAPGHFWGQETFYEDAVILSQSVELRVPKDAFVNVWSPTLKPTETTAGGYRVLRWENSQLKPTVGKEADAEKEVKSKVVWTPEQELEATQGKLPMIAWTNFKSWEDVGAWYRGLEKDRTVPDEEIKAKVAELTAGKTTEEEKVRAVYGYVATQIRYIGVAFGVGRYQPHRAEDVMQNRYGDCKDKHTLLASMLEALGLHPDAVLIGAGVRFNEAVPSPAAFNHLITMVPVDGKDVWLDATAEVAPYKMLSYSIRDKQALVIPSTGVAQVERTPAKLPFASYQTMHAEGSLDKEGTSNSRLTMTFRGDDELVLRSVFRQLSAAQYDQVVQKMSEGIGYQGTTSHAEISRPDDTAEPLKMSYDYKREKGGDWDNFRIIPQLAPVSLPKPDEKEPPVRAIQLGAPRTERSTSEMKLPEGWGVELPEAVHAKCAYATYDETYRFEKETLYAERKIEVLQDKVPVSDWKSYKKWADTVDLGNEQYVQLTSMSKASEGAGSSGSPTATVNNAEAQKLVSDAYKDVQQHDLDSAKGKLDRAKSLNGRQIWLWTTYGYLAFSRGEMSEAIEDYQEELRFHPDNYGTYGSLAQAQINFGHKTEARETLKKWADAEADSPTPTLRLMEMLLEDRNGAGAIAMAEAAVARLPDAKKKDISLQYQLGRALLMAGRKDEGRATLLVVMQSTEDPRVVNDSAYQLADAGLELTAAETATRTALGKMEEESKTWTLDENPQTLAAKSRLIGYTWDTMGWILYREGRLPEAESYIEAAWRNGQTAEEGEHLAELMEKKGDRSAALTAYELAGATISDYDAMGVKKAPGEKKIELGKRAEALRKAGVKPAPHDAHTLQELRTIPLGAAKGMSGTTEYRLLLGQGKVVRAEAMGSKAMEGGEERVKALAVAGFWPAGSQAQLVKTGFLNCHANVCEVVLEP</sequence>
<dbReference type="Proteomes" id="UP000568106">
    <property type="component" value="Unassembled WGS sequence"/>
</dbReference>
<evidence type="ECO:0000313" key="5">
    <source>
        <dbReference type="EMBL" id="MBB5317327.1"/>
    </source>
</evidence>
<dbReference type="InterPro" id="IPR019734">
    <property type="entry name" value="TPR_rpt"/>
</dbReference>
<dbReference type="EMBL" id="JACHDY010000002">
    <property type="protein sequence ID" value="MBB5317327.1"/>
    <property type="molecule type" value="Genomic_DNA"/>
</dbReference>
<evidence type="ECO:0000259" key="4">
    <source>
        <dbReference type="Pfam" id="PF12969"/>
    </source>
</evidence>
<proteinExistence type="predicted"/>
<dbReference type="Gene3D" id="3.10.620.30">
    <property type="match status" value="1"/>
</dbReference>
<feature type="domain" description="DUF3857" evidence="4">
    <location>
        <begin position="73"/>
        <end position="235"/>
    </location>
</feature>
<gene>
    <name evidence="5" type="ORF">HDF09_001996</name>
</gene>
<protein>
    <submittedName>
        <fullName evidence="5">Transglutaminase-like putative cysteine protease/tetratricopeptide (TPR) repeat protein</fullName>
    </submittedName>
</protein>
<keyword evidence="1" id="KW-0802">TPR repeat</keyword>
<dbReference type="Gene3D" id="2.60.40.3140">
    <property type="match status" value="1"/>
</dbReference>
<dbReference type="GO" id="GO:0006508">
    <property type="term" value="P:proteolysis"/>
    <property type="evidence" value="ECO:0007669"/>
    <property type="project" value="UniProtKB-KW"/>
</dbReference>
<dbReference type="InterPro" id="IPR038765">
    <property type="entry name" value="Papain-like_cys_pep_sf"/>
</dbReference>
<feature type="repeat" description="TPR" evidence="1">
    <location>
        <begin position="715"/>
        <end position="748"/>
    </location>
</feature>
<evidence type="ECO:0000259" key="3">
    <source>
        <dbReference type="Pfam" id="PF01841"/>
    </source>
</evidence>
<dbReference type="Gene3D" id="1.25.40.10">
    <property type="entry name" value="Tetratricopeptide repeat domain"/>
    <property type="match status" value="1"/>
</dbReference>
<evidence type="ECO:0000256" key="2">
    <source>
        <dbReference type="SAM" id="SignalP"/>
    </source>
</evidence>
<evidence type="ECO:0000313" key="6">
    <source>
        <dbReference type="Proteomes" id="UP000568106"/>
    </source>
</evidence>
<dbReference type="PROSITE" id="PS50005">
    <property type="entry name" value="TPR"/>
    <property type="match status" value="1"/>
</dbReference>
<keyword evidence="6" id="KW-1185">Reference proteome</keyword>
<dbReference type="GO" id="GO:0008233">
    <property type="term" value="F:peptidase activity"/>
    <property type="evidence" value="ECO:0007669"/>
    <property type="project" value="UniProtKB-KW"/>
</dbReference>
<dbReference type="AlphaFoldDB" id="A0A7W8IHM4"/>
<feature type="signal peptide" evidence="2">
    <location>
        <begin position="1"/>
        <end position="18"/>
    </location>
</feature>
<comment type="caution">
    <text evidence="5">The sequence shown here is derived from an EMBL/GenBank/DDBJ whole genome shotgun (WGS) entry which is preliminary data.</text>
</comment>
<dbReference type="InterPro" id="IPR002931">
    <property type="entry name" value="Transglutaminase-like"/>
</dbReference>
<accession>A0A7W8IHM4</accession>
<feature type="chain" id="PRO_5030643642" evidence="2">
    <location>
        <begin position="19"/>
        <end position="1096"/>
    </location>
</feature>
<dbReference type="InterPro" id="IPR011990">
    <property type="entry name" value="TPR-like_helical_dom_sf"/>
</dbReference>
<dbReference type="SUPFAM" id="SSF54001">
    <property type="entry name" value="Cysteine proteinases"/>
    <property type="match status" value="1"/>
</dbReference>
<evidence type="ECO:0000256" key="1">
    <source>
        <dbReference type="PROSITE-ProRule" id="PRU00339"/>
    </source>
</evidence>
<dbReference type="SUPFAM" id="SSF48452">
    <property type="entry name" value="TPR-like"/>
    <property type="match status" value="1"/>
</dbReference>
<organism evidence="5 6">
    <name type="scientific">Tunturiibacter empetritectus</name>
    <dbReference type="NCBI Taxonomy" id="3069691"/>
    <lineage>
        <taxon>Bacteria</taxon>
        <taxon>Pseudomonadati</taxon>
        <taxon>Acidobacteriota</taxon>
        <taxon>Terriglobia</taxon>
        <taxon>Terriglobales</taxon>
        <taxon>Acidobacteriaceae</taxon>
        <taxon>Tunturiibacter</taxon>
    </lineage>
</organism>
<dbReference type="InterPro" id="IPR024618">
    <property type="entry name" value="DUF3857"/>
</dbReference>
<name>A0A7W8IHM4_9BACT</name>
<dbReference type="Pfam" id="PF12969">
    <property type="entry name" value="DUF3857"/>
    <property type="match status" value="1"/>
</dbReference>